<protein>
    <submittedName>
        <fullName evidence="1">Uncharacterized protein</fullName>
    </submittedName>
</protein>
<evidence type="ECO:0000313" key="2">
    <source>
        <dbReference type="Proteomes" id="UP001419268"/>
    </source>
</evidence>
<accession>A0AAP0JU51</accession>
<comment type="caution">
    <text evidence="1">The sequence shown here is derived from an EMBL/GenBank/DDBJ whole genome shotgun (WGS) entry which is preliminary data.</text>
</comment>
<gene>
    <name evidence="1" type="ORF">Scep_009928</name>
</gene>
<sequence length="50" mass="5995">MIWEPVVPKYFDQGSITNFPFALLNQLWLRRHYTLPNVTRVSSHPCFNIF</sequence>
<keyword evidence="2" id="KW-1185">Reference proteome</keyword>
<proteinExistence type="predicted"/>
<name>A0AAP0JU51_9MAGN</name>
<evidence type="ECO:0000313" key="1">
    <source>
        <dbReference type="EMBL" id="KAK9140247.1"/>
    </source>
</evidence>
<organism evidence="1 2">
    <name type="scientific">Stephania cephalantha</name>
    <dbReference type="NCBI Taxonomy" id="152367"/>
    <lineage>
        <taxon>Eukaryota</taxon>
        <taxon>Viridiplantae</taxon>
        <taxon>Streptophyta</taxon>
        <taxon>Embryophyta</taxon>
        <taxon>Tracheophyta</taxon>
        <taxon>Spermatophyta</taxon>
        <taxon>Magnoliopsida</taxon>
        <taxon>Ranunculales</taxon>
        <taxon>Menispermaceae</taxon>
        <taxon>Menispermoideae</taxon>
        <taxon>Cissampelideae</taxon>
        <taxon>Stephania</taxon>
    </lineage>
</organism>
<dbReference type="AlphaFoldDB" id="A0AAP0JU51"/>
<dbReference type="Proteomes" id="UP001419268">
    <property type="component" value="Unassembled WGS sequence"/>
</dbReference>
<reference evidence="1 2" key="1">
    <citation type="submission" date="2024-01" db="EMBL/GenBank/DDBJ databases">
        <title>Genome assemblies of Stephania.</title>
        <authorList>
            <person name="Yang L."/>
        </authorList>
    </citation>
    <scope>NUCLEOTIDE SEQUENCE [LARGE SCALE GENOMIC DNA]</scope>
    <source>
        <strain evidence="1">JXDWG</strain>
        <tissue evidence="1">Leaf</tissue>
    </source>
</reference>
<dbReference type="EMBL" id="JBBNAG010000004">
    <property type="protein sequence ID" value="KAK9140247.1"/>
    <property type="molecule type" value="Genomic_DNA"/>
</dbReference>